<dbReference type="EMBL" id="CP003326">
    <property type="protein sequence ID" value="AFS77737.1"/>
    <property type="molecule type" value="Genomic_DNA"/>
</dbReference>
<proteinExistence type="predicted"/>
<reference evidence="4 5" key="1">
    <citation type="journal article" date="2012" name="PLoS ONE">
        <title>The purine-utilizing bacterium Clostridium acidurici 9a: a genome-guided metabolic reconsideration.</title>
        <authorList>
            <person name="Hartwich K."/>
            <person name="Poehlein A."/>
            <person name="Daniel R."/>
        </authorList>
    </citation>
    <scope>NUCLEOTIDE SEQUENCE [LARGE SCALE GENOMIC DNA]</scope>
    <source>
        <strain evidence="5">ATCC 7906 / DSM 604 / BCRC 14475 / CIP 104303 / KCTC 5404 / NCIMB 10678 / 9a</strain>
    </source>
</reference>
<dbReference type="KEGG" id="cad:Curi_c06640"/>
<dbReference type="InterPro" id="IPR011006">
    <property type="entry name" value="CheY-like_superfamily"/>
</dbReference>
<evidence type="ECO:0000259" key="3">
    <source>
        <dbReference type="PROSITE" id="PS50930"/>
    </source>
</evidence>
<gene>
    <name evidence="4" type="ordered locus">Curi_c06640</name>
</gene>
<accession>K0AY92</accession>
<dbReference type="SUPFAM" id="SSF52172">
    <property type="entry name" value="CheY-like"/>
    <property type="match status" value="1"/>
</dbReference>
<dbReference type="Proteomes" id="UP000006094">
    <property type="component" value="Chromosome"/>
</dbReference>
<protein>
    <submittedName>
        <fullName evidence="4">Transcriptional regulator, LytTR family</fullName>
    </submittedName>
</protein>
<keyword evidence="5" id="KW-1185">Reference proteome</keyword>
<evidence type="ECO:0000313" key="4">
    <source>
        <dbReference type="EMBL" id="AFS77737.1"/>
    </source>
</evidence>
<dbReference type="Gene3D" id="3.40.50.2300">
    <property type="match status" value="1"/>
</dbReference>
<feature type="modified residue" description="4-aspartylphosphate" evidence="1">
    <location>
        <position position="76"/>
    </location>
</feature>
<organism evidence="4 5">
    <name type="scientific">Gottschalkia acidurici (strain ATCC 7906 / DSM 604 / BCRC 14475 / CIP 104303 / KCTC 5404 / NCIMB 10678 / 9a)</name>
    <name type="common">Clostridium acidurici</name>
    <dbReference type="NCBI Taxonomy" id="1128398"/>
    <lineage>
        <taxon>Bacteria</taxon>
        <taxon>Bacillati</taxon>
        <taxon>Bacillota</taxon>
        <taxon>Tissierellia</taxon>
        <taxon>Tissierellales</taxon>
        <taxon>Gottschalkiaceae</taxon>
        <taxon>Gottschalkia</taxon>
    </lineage>
</organism>
<feature type="domain" description="HTH LytTR-type" evidence="3">
    <location>
        <begin position="155"/>
        <end position="257"/>
    </location>
</feature>
<dbReference type="PANTHER" id="PTHR37299:SF1">
    <property type="entry name" value="STAGE 0 SPORULATION PROTEIN A HOMOLOG"/>
    <property type="match status" value="1"/>
</dbReference>
<dbReference type="Pfam" id="PF00072">
    <property type="entry name" value="Response_reg"/>
    <property type="match status" value="1"/>
</dbReference>
<dbReference type="eggNOG" id="COG3279">
    <property type="taxonomic scope" value="Bacteria"/>
</dbReference>
<keyword evidence="1" id="KW-0597">Phosphoprotein</keyword>
<dbReference type="GO" id="GO:0003677">
    <property type="term" value="F:DNA binding"/>
    <property type="evidence" value="ECO:0007669"/>
    <property type="project" value="InterPro"/>
</dbReference>
<dbReference type="SMART" id="SM00448">
    <property type="entry name" value="REC"/>
    <property type="match status" value="1"/>
</dbReference>
<evidence type="ECO:0000256" key="1">
    <source>
        <dbReference type="PROSITE-ProRule" id="PRU00169"/>
    </source>
</evidence>
<evidence type="ECO:0000259" key="2">
    <source>
        <dbReference type="PROSITE" id="PS50110"/>
    </source>
</evidence>
<name>K0AY92_GOTA9</name>
<dbReference type="Gene3D" id="2.40.50.1020">
    <property type="entry name" value="LytTr DNA-binding domain"/>
    <property type="match status" value="1"/>
</dbReference>
<dbReference type="AlphaFoldDB" id="K0AY92"/>
<dbReference type="PROSITE" id="PS50110">
    <property type="entry name" value="RESPONSE_REGULATORY"/>
    <property type="match status" value="1"/>
</dbReference>
<dbReference type="PATRIC" id="fig|1128398.3.peg.703"/>
<dbReference type="SMART" id="SM00850">
    <property type="entry name" value="LytTR"/>
    <property type="match status" value="1"/>
</dbReference>
<dbReference type="STRING" id="1128398.Curi_c06640"/>
<dbReference type="GO" id="GO:0000156">
    <property type="term" value="F:phosphorelay response regulator activity"/>
    <property type="evidence" value="ECO:0007669"/>
    <property type="project" value="InterPro"/>
</dbReference>
<dbReference type="PANTHER" id="PTHR37299">
    <property type="entry name" value="TRANSCRIPTIONAL REGULATOR-RELATED"/>
    <property type="match status" value="1"/>
</dbReference>
<dbReference type="InterPro" id="IPR007492">
    <property type="entry name" value="LytTR_DNA-bd_dom"/>
</dbReference>
<dbReference type="Pfam" id="PF04397">
    <property type="entry name" value="LytTR"/>
    <property type="match status" value="1"/>
</dbReference>
<dbReference type="InterPro" id="IPR001789">
    <property type="entry name" value="Sig_transdc_resp-reg_receiver"/>
</dbReference>
<dbReference type="InterPro" id="IPR046947">
    <property type="entry name" value="LytR-like"/>
</dbReference>
<dbReference type="PROSITE" id="PS50930">
    <property type="entry name" value="HTH_LYTTR"/>
    <property type="match status" value="1"/>
</dbReference>
<feature type="domain" description="Response regulatory" evidence="2">
    <location>
        <begin position="25"/>
        <end position="142"/>
    </location>
</feature>
<evidence type="ECO:0000313" key="5">
    <source>
        <dbReference type="Proteomes" id="UP000006094"/>
    </source>
</evidence>
<dbReference type="HOGENOM" id="CLU_000445_14_1_9"/>
<sequence>MCLEYFSNIIRIIDALIYRGDLMARILIVEDESIIAKGLARIIESIDDELEVDITGYAEEALKYTKINEYDAFLIDIQLKDYSGFELSKEIRNIDIYKMTPIIFITAIPSRELMAFKEIHCYDYIVKPFSEEQVRAALETVINYGIRNEDKKESLKLDQGGYSYIVEQDEIVYVEAKNRKLVITTINETIDISGYTLYKLIEELTDDFIQCHRGYIVNVNYITKVDTANNLIDLKHTDLPIPIGRKYKDCLRGKINEYN</sequence>